<dbReference type="GeneID" id="83218939"/>
<keyword evidence="1" id="KW-0802">TPR repeat</keyword>
<reference evidence="2 3" key="1">
    <citation type="submission" date="2023-03" db="EMBL/GenBank/DDBJ databases">
        <title>Genome sequence of Lichtheimia ornata CBS 291.66.</title>
        <authorList>
            <person name="Mohabir J.T."/>
            <person name="Shea T.P."/>
            <person name="Kurbessoian T."/>
            <person name="Berby B."/>
            <person name="Fontaine J."/>
            <person name="Livny J."/>
            <person name="Gnirke A."/>
            <person name="Stajich J.E."/>
            <person name="Cuomo C.A."/>
        </authorList>
    </citation>
    <scope>NUCLEOTIDE SEQUENCE [LARGE SCALE GENOMIC DNA]</scope>
    <source>
        <strain evidence="2">CBS 291.66</strain>
    </source>
</reference>
<proteinExistence type="predicted"/>
<evidence type="ECO:0008006" key="4">
    <source>
        <dbReference type="Google" id="ProtNLM"/>
    </source>
</evidence>
<dbReference type="InterPro" id="IPR032675">
    <property type="entry name" value="LRR_dom_sf"/>
</dbReference>
<dbReference type="PANTHER" id="PTHR38926">
    <property type="entry name" value="F-BOX DOMAIN CONTAINING PROTEIN, EXPRESSED"/>
    <property type="match status" value="1"/>
</dbReference>
<organism evidence="2 3">
    <name type="scientific">Lichtheimia ornata</name>
    <dbReference type="NCBI Taxonomy" id="688661"/>
    <lineage>
        <taxon>Eukaryota</taxon>
        <taxon>Fungi</taxon>
        <taxon>Fungi incertae sedis</taxon>
        <taxon>Mucoromycota</taxon>
        <taxon>Mucoromycotina</taxon>
        <taxon>Mucoromycetes</taxon>
        <taxon>Mucorales</taxon>
        <taxon>Lichtheimiaceae</taxon>
        <taxon>Lichtheimia</taxon>
    </lineage>
</organism>
<keyword evidence="3" id="KW-1185">Reference proteome</keyword>
<dbReference type="PANTHER" id="PTHR38926:SF5">
    <property type="entry name" value="F-BOX AND LEUCINE-RICH REPEAT PROTEIN 6"/>
    <property type="match status" value="1"/>
</dbReference>
<dbReference type="Gene3D" id="1.25.40.10">
    <property type="entry name" value="Tetratricopeptide repeat domain"/>
    <property type="match status" value="1"/>
</dbReference>
<evidence type="ECO:0000313" key="3">
    <source>
        <dbReference type="Proteomes" id="UP001234581"/>
    </source>
</evidence>
<dbReference type="EMBL" id="JARTCD010000093">
    <property type="protein sequence ID" value="KAJ8652800.1"/>
    <property type="molecule type" value="Genomic_DNA"/>
</dbReference>
<dbReference type="SUPFAM" id="SSF52047">
    <property type="entry name" value="RNI-like"/>
    <property type="match status" value="1"/>
</dbReference>
<dbReference type="RefSeq" id="XP_058337714.1">
    <property type="nucleotide sequence ID" value="XM_058491504.1"/>
</dbReference>
<name>A0AAD7UUQ1_9FUNG</name>
<dbReference type="SUPFAM" id="SSF48452">
    <property type="entry name" value="TPR-like"/>
    <property type="match status" value="1"/>
</dbReference>
<gene>
    <name evidence="2" type="ORF">O0I10_011539</name>
</gene>
<dbReference type="Proteomes" id="UP001234581">
    <property type="component" value="Unassembled WGS sequence"/>
</dbReference>
<comment type="caution">
    <text evidence="2">The sequence shown here is derived from an EMBL/GenBank/DDBJ whole genome shotgun (WGS) entry which is preliminary data.</text>
</comment>
<dbReference type="PROSITE" id="PS50005">
    <property type="entry name" value="TPR"/>
    <property type="match status" value="1"/>
</dbReference>
<evidence type="ECO:0000256" key="1">
    <source>
        <dbReference type="PROSITE-ProRule" id="PRU00339"/>
    </source>
</evidence>
<dbReference type="InterPro" id="IPR019734">
    <property type="entry name" value="TPR_rpt"/>
</dbReference>
<sequence length="658" mass="74810">MTIQTHLTSIPSLLRSNSCHQQGENTISTATEEIDQLACQLMEKLNERSTALANGAQFDLALRDAEAIQLLNRSSSIGYLKAGYIYQQQGRQKEAVAIYQEGLSNVPSSDACYTHLQMQNAAALNAANKRIDFMSRLPLELVVSGVLPWVFRNYRLEADVRCPYLYVSRTWRQRILNCNNLSFGVKCGYRVMPLQFRELERFAAHVKNLWMEAGRTVSYEDPLLIFGDFHFSNLTHFTLFFYGYEDYMVTSALQAVHPTLTHLYLYTEDNMAPDIHLAYVLDHCPNLVALELTSWTVQHLTVQYPKLTHLALHVGIEPVPYDTMTNVLSHLPSLVFLDLFPVPGSRFLTSISQHCPHMKLLKCSGTVGFDRDNYHRHLDGLQKLSFGFDYDEEPYNANHLLHILLEHRRSLDHVTLHGSITDPSTLLERHNMDSTLEFGRLEQIEVAACNMQLVEFAAFIISRSPRLHSIAMDHYTVNNDGVCSAVTRLRNVRKITARNVVPDSPSFESLLHHHAQLAMNSPLKELEITFGVSASHLPWVSAVARLESLEKLVLSIRLIEIPSTYVSIIGMLAKGCPSLVYLDLESWRCTIPDGAIAQMKHHPTLQHLRIHASSISDSDIISLLSFPNLKHVIIVSTVKDYLFELLQKHIPHVEQRRW</sequence>
<evidence type="ECO:0000313" key="2">
    <source>
        <dbReference type="EMBL" id="KAJ8652800.1"/>
    </source>
</evidence>
<protein>
    <recommendedName>
        <fullName evidence="4">F-box domain-containing protein</fullName>
    </recommendedName>
</protein>
<dbReference type="InterPro" id="IPR011990">
    <property type="entry name" value="TPR-like_helical_dom_sf"/>
</dbReference>
<dbReference type="AlphaFoldDB" id="A0AAD7UUQ1"/>
<dbReference type="Gene3D" id="3.80.10.10">
    <property type="entry name" value="Ribonuclease Inhibitor"/>
    <property type="match status" value="1"/>
</dbReference>
<accession>A0AAD7UUQ1</accession>
<feature type="repeat" description="TPR" evidence="1">
    <location>
        <begin position="76"/>
        <end position="109"/>
    </location>
</feature>